<dbReference type="Gene3D" id="3.50.50.60">
    <property type="entry name" value="FAD/NAD(P)-binding domain"/>
    <property type="match status" value="2"/>
</dbReference>
<keyword evidence="5" id="KW-0520">NAD</keyword>
<dbReference type="PANTHER" id="PTHR46091:SF3">
    <property type="entry name" value="AMINE OXIDASE DOMAIN-CONTAINING PROTEIN"/>
    <property type="match status" value="1"/>
</dbReference>
<evidence type="ECO:0000256" key="1">
    <source>
        <dbReference type="ARBA" id="ARBA00022630"/>
    </source>
</evidence>
<protein>
    <submittedName>
        <fullName evidence="7">FAD-dependent oxidoreductase</fullName>
    </submittedName>
</protein>
<gene>
    <name evidence="7" type="ORF">C5Y93_03290</name>
</gene>
<dbReference type="InterPro" id="IPR002937">
    <property type="entry name" value="Amino_oxidase"/>
</dbReference>
<dbReference type="InterPro" id="IPR052206">
    <property type="entry name" value="Retinol_saturase"/>
</dbReference>
<evidence type="ECO:0000256" key="3">
    <source>
        <dbReference type="ARBA" id="ARBA00022827"/>
    </source>
</evidence>
<dbReference type="Proteomes" id="UP000237819">
    <property type="component" value="Unassembled WGS sequence"/>
</dbReference>
<keyword evidence="4" id="KW-0521">NADP</keyword>
<feature type="domain" description="Amine oxidase" evidence="6">
    <location>
        <begin position="25"/>
        <end position="518"/>
    </location>
</feature>
<keyword evidence="2" id="KW-0732">Signal</keyword>
<name>A0A2S8GTE7_9BACT</name>
<evidence type="ECO:0000259" key="6">
    <source>
        <dbReference type="Pfam" id="PF01593"/>
    </source>
</evidence>
<organism evidence="7 8">
    <name type="scientific">Blastopirellula marina</name>
    <dbReference type="NCBI Taxonomy" id="124"/>
    <lineage>
        <taxon>Bacteria</taxon>
        <taxon>Pseudomonadati</taxon>
        <taxon>Planctomycetota</taxon>
        <taxon>Planctomycetia</taxon>
        <taxon>Pirellulales</taxon>
        <taxon>Pirellulaceae</taxon>
        <taxon>Blastopirellula</taxon>
    </lineage>
</organism>
<comment type="caution">
    <text evidence="7">The sequence shown here is derived from an EMBL/GenBank/DDBJ whole genome shotgun (WGS) entry which is preliminary data.</text>
</comment>
<evidence type="ECO:0000256" key="2">
    <source>
        <dbReference type="ARBA" id="ARBA00022729"/>
    </source>
</evidence>
<evidence type="ECO:0000313" key="8">
    <source>
        <dbReference type="Proteomes" id="UP000237819"/>
    </source>
</evidence>
<sequence length="538" mass="59709">MNIGTSYKQNQIAGKYDVIVIGSGIGGLATAALLAKHVGKRVLVLERHYTAGGFTHTFRRPGYEWDVGVHYIGDVLDPETPLRRLFDDVTDGQLEWADMGQAYDRVILGDETFDFVSGRENFRQKLHGYFPQQRRAIDRYLREIDSTIQLASLYFAEKAIPQTLSRFIGGFMRWPLLRKAKRTTLQTLSRMTSDPKLIGVLTAQYGDYGLPPAQSSFFIHALIVKHYLEGAAYPVGGAARFAATMLPVIEKSGGAVFTNAEVNRILVENGRAVGVQLSDGNQLRAPRIVSDAGAYNTFRRLLPEESETVRLEKLLRRQTESVAHLSLYVGLRETAEQLGLSKTNLWIYPDHDHDRNFQQMLTAGPDAPLGSAYISFPSAKDPDFERRHPGRATIEVISVAPYDWFAPWAGSAWKKRGDDYEALKLRLTEELLAKLYAHVPQVRGKIDHAELSTPLTTEHFANHPHGMIYGLAPTPARFQERWLRPQTSLPNLYLTGADICTMGVAGALFGGLLTASAIAGRNLSPSATKGKAAKSISR</sequence>
<dbReference type="RefSeq" id="WP_105333953.1">
    <property type="nucleotide sequence ID" value="NZ_PUHZ01000004.1"/>
</dbReference>
<dbReference type="OrthoDB" id="9814556at2"/>
<dbReference type="InterPro" id="IPR036188">
    <property type="entry name" value="FAD/NAD-bd_sf"/>
</dbReference>
<dbReference type="PANTHER" id="PTHR46091">
    <property type="entry name" value="BLR7054 PROTEIN"/>
    <property type="match status" value="1"/>
</dbReference>
<dbReference type="EMBL" id="PUHZ01000004">
    <property type="protein sequence ID" value="PQO47693.1"/>
    <property type="molecule type" value="Genomic_DNA"/>
</dbReference>
<reference evidence="7 8" key="1">
    <citation type="submission" date="2018-02" db="EMBL/GenBank/DDBJ databases">
        <title>Comparative genomes isolates from brazilian mangrove.</title>
        <authorList>
            <person name="Araujo J.E."/>
            <person name="Taketani R.G."/>
            <person name="Silva M.C.P."/>
            <person name="Loureco M.V."/>
            <person name="Andreote F.D."/>
        </authorList>
    </citation>
    <scope>NUCLEOTIDE SEQUENCE [LARGE SCALE GENOMIC DNA]</scope>
    <source>
        <strain evidence="7 8">Nap-Phe MGV</strain>
    </source>
</reference>
<dbReference type="SUPFAM" id="SSF51905">
    <property type="entry name" value="FAD/NAD(P)-binding domain"/>
    <property type="match status" value="1"/>
</dbReference>
<keyword evidence="1" id="KW-0285">Flavoprotein</keyword>
<evidence type="ECO:0000256" key="5">
    <source>
        <dbReference type="ARBA" id="ARBA00023027"/>
    </source>
</evidence>
<dbReference type="Pfam" id="PF01593">
    <property type="entry name" value="Amino_oxidase"/>
    <property type="match status" value="1"/>
</dbReference>
<proteinExistence type="predicted"/>
<dbReference type="AlphaFoldDB" id="A0A2S8GTE7"/>
<accession>A0A2S8GTE7</accession>
<dbReference type="GO" id="GO:0016491">
    <property type="term" value="F:oxidoreductase activity"/>
    <property type="evidence" value="ECO:0007669"/>
    <property type="project" value="InterPro"/>
</dbReference>
<evidence type="ECO:0000313" key="7">
    <source>
        <dbReference type="EMBL" id="PQO47693.1"/>
    </source>
</evidence>
<keyword evidence="3" id="KW-0274">FAD</keyword>
<evidence type="ECO:0000256" key="4">
    <source>
        <dbReference type="ARBA" id="ARBA00022857"/>
    </source>
</evidence>